<gene>
    <name evidence="3" type="ORF">BCF33_2322</name>
</gene>
<reference evidence="3 4" key="1">
    <citation type="submission" date="2018-03" db="EMBL/GenBank/DDBJ databases">
        <title>Genomic Encyclopedia of Archaeal and Bacterial Type Strains, Phase II (KMG-II): from individual species to whole genera.</title>
        <authorList>
            <person name="Goeker M."/>
        </authorList>
    </citation>
    <scope>NUCLEOTIDE SEQUENCE [LARGE SCALE GENOMIC DNA]</scope>
    <source>
        <strain evidence="3 4">DSM 29318</strain>
    </source>
</reference>
<evidence type="ECO:0000313" key="3">
    <source>
        <dbReference type="EMBL" id="PRY93454.1"/>
    </source>
</evidence>
<accession>A0A2T0X3L2</accession>
<comment type="caution">
    <text evidence="3">The sequence shown here is derived from an EMBL/GenBank/DDBJ whole genome shotgun (WGS) entry which is preliminary data.</text>
</comment>
<evidence type="ECO:0000313" key="4">
    <source>
        <dbReference type="Proteomes" id="UP000238801"/>
    </source>
</evidence>
<feature type="region of interest" description="Disordered" evidence="1">
    <location>
        <begin position="199"/>
        <end position="220"/>
    </location>
</feature>
<protein>
    <recommendedName>
        <fullName evidence="5">Lipoprotein</fullName>
    </recommendedName>
</protein>
<dbReference type="AlphaFoldDB" id="A0A2T0X3L2"/>
<evidence type="ECO:0000256" key="2">
    <source>
        <dbReference type="SAM" id="SignalP"/>
    </source>
</evidence>
<feature type="signal peptide" evidence="2">
    <location>
        <begin position="1"/>
        <end position="17"/>
    </location>
</feature>
<feature type="chain" id="PRO_5015561271" description="Lipoprotein" evidence="2">
    <location>
        <begin position="18"/>
        <end position="220"/>
    </location>
</feature>
<dbReference type="PROSITE" id="PS51257">
    <property type="entry name" value="PROKAR_LIPOPROTEIN"/>
    <property type="match status" value="1"/>
</dbReference>
<dbReference type="RefSeq" id="WP_211292386.1">
    <property type="nucleotide sequence ID" value="NZ_PVTT01000002.1"/>
</dbReference>
<keyword evidence="2" id="KW-0732">Signal</keyword>
<dbReference type="EMBL" id="PVTT01000002">
    <property type="protein sequence ID" value="PRY93454.1"/>
    <property type="molecule type" value="Genomic_DNA"/>
</dbReference>
<keyword evidence="4" id="KW-1185">Reference proteome</keyword>
<name>A0A2T0X3L2_9RHOB</name>
<dbReference type="Proteomes" id="UP000238801">
    <property type="component" value="Unassembled WGS sequence"/>
</dbReference>
<evidence type="ECO:0000256" key="1">
    <source>
        <dbReference type="SAM" id="MobiDB-lite"/>
    </source>
</evidence>
<sequence length="220" mass="23289">MARILALLALPFLAACAGSNDPDLTVPREMGLFQLGHNVVVAPGPQRGPFSRAVDEERFAAILREEMAQRFGRYEGGRLVHLGVSIEGYVVAAPGIPLVLSPKSILILNVTAWDDARGVKLNPEPEQIYVFESLGAGFLIGSGYTSSAEEQMQNLSENAAAAIQRWLLEHPGWLGMDPEAARAARSALPRRLTPGEVAAAQAEARARAPEGVAEAAAGAG</sequence>
<organism evidence="3 4">
    <name type="scientific">Hasllibacter halocynthiae</name>
    <dbReference type="NCBI Taxonomy" id="595589"/>
    <lineage>
        <taxon>Bacteria</taxon>
        <taxon>Pseudomonadati</taxon>
        <taxon>Pseudomonadota</taxon>
        <taxon>Alphaproteobacteria</taxon>
        <taxon>Rhodobacterales</taxon>
        <taxon>Roseobacteraceae</taxon>
        <taxon>Hasllibacter</taxon>
    </lineage>
</organism>
<evidence type="ECO:0008006" key="5">
    <source>
        <dbReference type="Google" id="ProtNLM"/>
    </source>
</evidence>
<proteinExistence type="predicted"/>